<gene>
    <name evidence="2" type="ORF">ABEG18_13055</name>
</gene>
<proteinExistence type="predicted"/>
<protein>
    <submittedName>
        <fullName evidence="2">Uncharacterized protein</fullName>
    </submittedName>
</protein>
<reference evidence="2" key="1">
    <citation type="submission" date="2024-05" db="EMBL/GenBank/DDBJ databases">
        <authorList>
            <person name="Kim S."/>
            <person name="Heo J."/>
            <person name="Choi H."/>
            <person name="Choi Y."/>
            <person name="Kwon S.-W."/>
            <person name="Kim Y."/>
        </authorList>
    </citation>
    <scope>NUCLEOTIDE SEQUENCE</scope>
    <source>
        <strain evidence="2">KACC 23698</strain>
    </source>
</reference>
<feature type="compositionally biased region" description="Pro residues" evidence="1">
    <location>
        <begin position="76"/>
        <end position="85"/>
    </location>
</feature>
<feature type="region of interest" description="Disordered" evidence="1">
    <location>
        <begin position="58"/>
        <end position="93"/>
    </location>
</feature>
<dbReference type="RefSeq" id="WP_406858496.1">
    <property type="nucleotide sequence ID" value="NZ_CP157484.1"/>
</dbReference>
<dbReference type="EMBL" id="CP157484">
    <property type="protein sequence ID" value="XBO41640.1"/>
    <property type="molecule type" value="Genomic_DNA"/>
</dbReference>
<dbReference type="AlphaFoldDB" id="A0AAU7JMX3"/>
<name>A0AAU7JMX3_9HYPH</name>
<sequence>MKLLTNLRDYDLPVGGGRVIRAKGSLLVPTVLAAQPHIGVLTTAGALTVADAPNPAEDAALAPVHSSGEAEAPAVTTPPPATPPLPKKRRRTR</sequence>
<accession>A0AAU7JMX3</accession>
<evidence type="ECO:0000256" key="1">
    <source>
        <dbReference type="SAM" id="MobiDB-lite"/>
    </source>
</evidence>
<organism evidence="2">
    <name type="scientific">Alsobacter sp. KACC 23698</name>
    <dbReference type="NCBI Taxonomy" id="3149229"/>
    <lineage>
        <taxon>Bacteria</taxon>
        <taxon>Pseudomonadati</taxon>
        <taxon>Pseudomonadota</taxon>
        <taxon>Alphaproteobacteria</taxon>
        <taxon>Hyphomicrobiales</taxon>
        <taxon>Alsobacteraceae</taxon>
        <taxon>Alsobacter</taxon>
    </lineage>
</organism>
<evidence type="ECO:0000313" key="2">
    <source>
        <dbReference type="EMBL" id="XBO41640.1"/>
    </source>
</evidence>